<name>A0ABD0M5J8_9CAEN</name>
<gene>
    <name evidence="2" type="ORF">BaRGS_00002181</name>
</gene>
<proteinExistence type="predicted"/>
<feature type="region of interest" description="Disordered" evidence="1">
    <location>
        <begin position="60"/>
        <end position="129"/>
    </location>
</feature>
<protein>
    <submittedName>
        <fullName evidence="2">Uncharacterized protein</fullName>
    </submittedName>
</protein>
<evidence type="ECO:0000313" key="3">
    <source>
        <dbReference type="Proteomes" id="UP001519460"/>
    </source>
</evidence>
<accession>A0ABD0M5J8</accession>
<organism evidence="2 3">
    <name type="scientific">Batillaria attramentaria</name>
    <dbReference type="NCBI Taxonomy" id="370345"/>
    <lineage>
        <taxon>Eukaryota</taxon>
        <taxon>Metazoa</taxon>
        <taxon>Spiralia</taxon>
        <taxon>Lophotrochozoa</taxon>
        <taxon>Mollusca</taxon>
        <taxon>Gastropoda</taxon>
        <taxon>Caenogastropoda</taxon>
        <taxon>Sorbeoconcha</taxon>
        <taxon>Cerithioidea</taxon>
        <taxon>Batillariidae</taxon>
        <taxon>Batillaria</taxon>
    </lineage>
</organism>
<sequence length="129" mass="14182">MCLTSRFEPPPYVAPFTRTPNRQPFSPTALPAPNRTAGHSAERLGTGDCDVSSQLVYLKAPCHRSNGPSKQNSEPTRKNDNINQRGTLCRHSGKTQDTGYRAVPGHGEGNVKPLDKAQWVTEQRSHCVD</sequence>
<comment type="caution">
    <text evidence="2">The sequence shown here is derived from an EMBL/GenBank/DDBJ whole genome shotgun (WGS) entry which is preliminary data.</text>
</comment>
<reference evidence="2 3" key="1">
    <citation type="journal article" date="2023" name="Sci. Data">
        <title>Genome assembly of the Korean intertidal mud-creeper Batillaria attramentaria.</title>
        <authorList>
            <person name="Patra A.K."/>
            <person name="Ho P.T."/>
            <person name="Jun S."/>
            <person name="Lee S.J."/>
            <person name="Kim Y."/>
            <person name="Won Y.J."/>
        </authorList>
    </citation>
    <scope>NUCLEOTIDE SEQUENCE [LARGE SCALE GENOMIC DNA]</scope>
    <source>
        <strain evidence="2">Wonlab-2016</strain>
    </source>
</reference>
<evidence type="ECO:0000313" key="2">
    <source>
        <dbReference type="EMBL" id="KAK7506706.1"/>
    </source>
</evidence>
<dbReference type="EMBL" id="JACVVK020000006">
    <property type="protein sequence ID" value="KAK7506706.1"/>
    <property type="molecule type" value="Genomic_DNA"/>
</dbReference>
<feature type="region of interest" description="Disordered" evidence="1">
    <location>
        <begin position="1"/>
        <end position="46"/>
    </location>
</feature>
<dbReference type="AlphaFoldDB" id="A0ABD0M5J8"/>
<dbReference type="Proteomes" id="UP001519460">
    <property type="component" value="Unassembled WGS sequence"/>
</dbReference>
<keyword evidence="3" id="KW-1185">Reference proteome</keyword>
<evidence type="ECO:0000256" key="1">
    <source>
        <dbReference type="SAM" id="MobiDB-lite"/>
    </source>
</evidence>